<dbReference type="EMBL" id="MDER01000084">
    <property type="protein sequence ID" value="ODP26622.1"/>
    <property type="molecule type" value="Genomic_DNA"/>
</dbReference>
<comment type="caution">
    <text evidence="1">The sequence shown here is derived from an EMBL/GenBank/DDBJ whole genome shotgun (WGS) entry which is preliminary data.</text>
</comment>
<evidence type="ECO:0000313" key="2">
    <source>
        <dbReference type="Proteomes" id="UP000094578"/>
    </source>
</evidence>
<dbReference type="AlphaFoldDB" id="A0A1E3KYI4"/>
<proteinExistence type="predicted"/>
<accession>A0A1E3KYI4</accession>
<reference evidence="1 2" key="1">
    <citation type="submission" date="2016-08" db="EMBL/GenBank/DDBJ databases">
        <title>Genome sequencing of Paenibacillus sp. TI45-13ar, isolated from Korean traditional nuruk.</title>
        <authorList>
            <person name="Kim S.-J."/>
        </authorList>
    </citation>
    <scope>NUCLEOTIDE SEQUENCE [LARGE SCALE GENOMIC DNA]</scope>
    <source>
        <strain evidence="1 2">TI45-13ar</strain>
    </source>
</reference>
<evidence type="ECO:0000313" key="1">
    <source>
        <dbReference type="EMBL" id="ODP26622.1"/>
    </source>
</evidence>
<keyword evidence="2" id="KW-1185">Reference proteome</keyword>
<dbReference type="RefSeq" id="WP_069329363.1">
    <property type="nucleotide sequence ID" value="NZ_MDER01000084.1"/>
</dbReference>
<dbReference type="STRING" id="1886670.PTI45_04027"/>
<organism evidence="1 2">
    <name type="scientific">Paenibacillus nuruki</name>
    <dbReference type="NCBI Taxonomy" id="1886670"/>
    <lineage>
        <taxon>Bacteria</taxon>
        <taxon>Bacillati</taxon>
        <taxon>Bacillota</taxon>
        <taxon>Bacilli</taxon>
        <taxon>Bacillales</taxon>
        <taxon>Paenibacillaceae</taxon>
        <taxon>Paenibacillus</taxon>
    </lineage>
</organism>
<protein>
    <submittedName>
        <fullName evidence="1">Uncharacterized protein</fullName>
    </submittedName>
</protein>
<sequence>MSNRKLSQAILMKKQIELLSLLTSVNMLDKLKGKELFEELEEEIKGVIPHHAFNVARHRLGMNSNELESIGLKSS</sequence>
<name>A0A1E3KYI4_9BACL</name>
<dbReference type="Proteomes" id="UP000094578">
    <property type="component" value="Unassembled WGS sequence"/>
</dbReference>
<gene>
    <name evidence="1" type="ORF">PTI45_04027</name>
</gene>